<dbReference type="PROSITE" id="PS50994">
    <property type="entry name" value="INTEGRASE"/>
    <property type="match status" value="1"/>
</dbReference>
<dbReference type="PANTHER" id="PTHR35004:SF6">
    <property type="entry name" value="TRANSPOSASE"/>
    <property type="match status" value="1"/>
</dbReference>
<dbReference type="InterPro" id="IPR036397">
    <property type="entry name" value="RNaseH_sf"/>
</dbReference>
<dbReference type="SUPFAM" id="SSF53098">
    <property type="entry name" value="Ribonuclease H-like"/>
    <property type="match status" value="1"/>
</dbReference>
<dbReference type="Gene3D" id="1.10.10.10">
    <property type="entry name" value="Winged helix-like DNA-binding domain superfamily/Winged helix DNA-binding domain"/>
    <property type="match status" value="1"/>
</dbReference>
<keyword evidence="4" id="KW-1185">Reference proteome</keyword>
<feature type="region of interest" description="Disordered" evidence="1">
    <location>
        <begin position="40"/>
        <end position="61"/>
    </location>
</feature>
<dbReference type="EMBL" id="JAGEPA010000001">
    <property type="protein sequence ID" value="MBO1432530.1"/>
    <property type="molecule type" value="Genomic_DNA"/>
</dbReference>
<organism evidence="3 4">
    <name type="scientific">Bradyrhizobium quebecense</name>
    <dbReference type="NCBI Taxonomy" id="2748629"/>
    <lineage>
        <taxon>Bacteria</taxon>
        <taxon>Pseudomonadati</taxon>
        <taxon>Pseudomonadota</taxon>
        <taxon>Alphaproteobacteria</taxon>
        <taxon>Hyphomicrobiales</taxon>
        <taxon>Nitrobacteraceae</taxon>
        <taxon>Bradyrhizobium</taxon>
    </lineage>
</organism>
<accession>A0ABS3MM19</accession>
<dbReference type="Pfam" id="PF13565">
    <property type="entry name" value="HTH_32"/>
    <property type="match status" value="1"/>
</dbReference>
<dbReference type="Pfam" id="PF13683">
    <property type="entry name" value="rve_3"/>
    <property type="match status" value="1"/>
</dbReference>
<sequence length="301" mass="34203">MVRGVVEGGLSQADAAAQFNTTPKTVAKWVKRYRAEGVEGLRDRSSRPLSSPSQTPPATRAAVETLRRQRRTGKQIAAEVAVSPATVSRILRRLGLSRIRDLEPAEPVRRYEREQPGELIHIDIKKLGRFVRPGHRITHDRQKGESRGAGHEFVHVAIDDTSRLAFSQIRRDQKKESAIAFLKEAVTYYGSLGMKVTGIMTDNGSCYRAKAFARACRKLGLKHIFTKPYRPQTNGKAERFIQTVLREWAYARAYDTSDQRAKILPVWLHHYNWHRPHSSLKAKPPITRLGLPEDDLLRFHS</sequence>
<comment type="caution">
    <text evidence="3">The sequence shown here is derived from an EMBL/GenBank/DDBJ whole genome shotgun (WGS) entry which is preliminary data.</text>
</comment>
<proteinExistence type="predicted"/>
<feature type="domain" description="Integrase catalytic" evidence="2">
    <location>
        <begin position="112"/>
        <end position="293"/>
    </location>
</feature>
<protein>
    <submittedName>
        <fullName evidence="3">IS481 family transposase</fullName>
    </submittedName>
</protein>
<dbReference type="InterPro" id="IPR001584">
    <property type="entry name" value="Integrase_cat-core"/>
</dbReference>
<reference evidence="3" key="1">
    <citation type="journal article" date="2021" name="Int. J. Syst. Evol. Microbiol.">
        <title>Bradyrhizobium septentrionale sp. nov. (sv. septentrionale) and Bradyrhizobium quebecense sp. nov. (sv. septentrionale) associated with legumes native to Canada possess rearranged symbiosis genes and numerous insertion sequences.</title>
        <authorList>
            <person name="Bromfield E.S.P."/>
            <person name="Cloutier S."/>
        </authorList>
    </citation>
    <scope>NUCLEOTIDE SEQUENCE</scope>
    <source>
        <strain evidence="3">12S5</strain>
    </source>
</reference>
<name>A0ABS3MM19_9BRAD</name>
<dbReference type="NCBIfam" id="NF033577">
    <property type="entry name" value="transpos_IS481"/>
    <property type="match status" value="1"/>
</dbReference>
<dbReference type="PANTHER" id="PTHR35004">
    <property type="entry name" value="TRANSPOSASE RV3428C-RELATED"/>
    <property type="match status" value="1"/>
</dbReference>
<evidence type="ECO:0000313" key="4">
    <source>
        <dbReference type="Proteomes" id="UP000692816"/>
    </source>
</evidence>
<dbReference type="InterPro" id="IPR009057">
    <property type="entry name" value="Homeodomain-like_sf"/>
</dbReference>
<evidence type="ECO:0000259" key="2">
    <source>
        <dbReference type="PROSITE" id="PS50994"/>
    </source>
</evidence>
<evidence type="ECO:0000313" key="3">
    <source>
        <dbReference type="EMBL" id="MBO1432530.1"/>
    </source>
</evidence>
<dbReference type="Gene3D" id="3.30.420.10">
    <property type="entry name" value="Ribonuclease H-like superfamily/Ribonuclease H"/>
    <property type="match status" value="1"/>
</dbReference>
<dbReference type="InterPro" id="IPR036388">
    <property type="entry name" value="WH-like_DNA-bd_sf"/>
</dbReference>
<gene>
    <name evidence="3" type="ORF">J4P68_24330</name>
</gene>
<dbReference type="InterPro" id="IPR047656">
    <property type="entry name" value="IS481-like_transpos"/>
</dbReference>
<dbReference type="Proteomes" id="UP000692816">
    <property type="component" value="Unassembled WGS sequence"/>
</dbReference>
<evidence type="ECO:0000256" key="1">
    <source>
        <dbReference type="SAM" id="MobiDB-lite"/>
    </source>
</evidence>
<dbReference type="SUPFAM" id="SSF46689">
    <property type="entry name" value="Homeodomain-like"/>
    <property type="match status" value="1"/>
</dbReference>
<dbReference type="InterPro" id="IPR012337">
    <property type="entry name" value="RNaseH-like_sf"/>
</dbReference>